<dbReference type="InterPro" id="IPR047809">
    <property type="entry name" value="COQ7_proteobact"/>
</dbReference>
<keyword evidence="2" id="KW-1003">Cell membrane</keyword>
<evidence type="ECO:0000313" key="10">
    <source>
        <dbReference type="EMBL" id="WWR11824.1"/>
    </source>
</evidence>
<dbReference type="InterPro" id="IPR011566">
    <property type="entry name" value="Ubq_synth_Coq7"/>
</dbReference>
<dbReference type="Pfam" id="PF03232">
    <property type="entry name" value="COQ7"/>
    <property type="match status" value="1"/>
</dbReference>
<dbReference type="InterPro" id="IPR012347">
    <property type="entry name" value="Ferritin-like"/>
</dbReference>
<dbReference type="CDD" id="cd01042">
    <property type="entry name" value="DMQH"/>
    <property type="match status" value="1"/>
</dbReference>
<dbReference type="GO" id="GO:0004497">
    <property type="term" value="F:monooxygenase activity"/>
    <property type="evidence" value="ECO:0007669"/>
    <property type="project" value="UniProtKB-KW"/>
</dbReference>
<evidence type="ECO:0000256" key="3">
    <source>
        <dbReference type="ARBA" id="ARBA00022688"/>
    </source>
</evidence>
<evidence type="ECO:0000256" key="4">
    <source>
        <dbReference type="ARBA" id="ARBA00022723"/>
    </source>
</evidence>
<evidence type="ECO:0000256" key="9">
    <source>
        <dbReference type="SAM" id="Phobius"/>
    </source>
</evidence>
<keyword evidence="7 10" id="KW-0503">Monooxygenase</keyword>
<dbReference type="EMBL" id="CP135136">
    <property type="protein sequence ID" value="WWR11824.1"/>
    <property type="molecule type" value="Genomic_DNA"/>
</dbReference>
<name>A0ABZ2GWK5_9GAMM</name>
<reference evidence="10" key="1">
    <citation type="submission" date="2023-09" db="EMBL/GenBank/DDBJ databases">
        <title>Genomes of two closely related lineages of the louse Polyplax serrata with different host specificities.</title>
        <authorList>
            <person name="Martinu J."/>
            <person name="Tarabai H."/>
            <person name="Stefka J."/>
            <person name="Hypsa V."/>
        </authorList>
    </citation>
    <scope>NUCLEOTIDE SEQUENCE [LARGE SCALE GENOMIC DNA]</scope>
    <source>
        <strain evidence="10">HR10_N</strain>
    </source>
</reference>
<evidence type="ECO:0000313" key="11">
    <source>
        <dbReference type="Proteomes" id="UP001360424"/>
    </source>
</evidence>
<keyword evidence="3" id="KW-0831">Ubiquinone biosynthesis</keyword>
<keyword evidence="9" id="KW-0812">Transmembrane</keyword>
<accession>A0ABZ2GWK5</accession>
<keyword evidence="9" id="KW-1133">Transmembrane helix</keyword>
<evidence type="ECO:0000256" key="1">
    <source>
        <dbReference type="ARBA" id="ARBA00004749"/>
    </source>
</evidence>
<dbReference type="PANTHER" id="PTHR11237:SF4">
    <property type="entry name" value="5-DEMETHOXYUBIQUINONE HYDROXYLASE, MITOCHONDRIAL"/>
    <property type="match status" value="1"/>
</dbReference>
<evidence type="ECO:0000256" key="8">
    <source>
        <dbReference type="ARBA" id="ARBA00023136"/>
    </source>
</evidence>
<dbReference type="Gene3D" id="1.20.1260.10">
    <property type="match status" value="1"/>
</dbReference>
<sequence>MQFRYLRYFVRELDFLLRILFPLYVPRSIVRDNPSYNVNDCLFLNIKDIKYIIGLIRIDHTGEICAQALYRSQLFFIRNFGIRKKYIKIGIEEIDHLFWCKQRLTELGGSVSKLNLFFYICSFIIGLFISLFGENISLGFISESERQVVNHLKSHLNKIPIQDKKTRIILKKMIKDEYSHYNFAKNYGGMIFPFFLRKVMKYLSKVMIFSSYYI</sequence>
<dbReference type="RefSeq" id="WP_338521270.1">
    <property type="nucleotide sequence ID" value="NZ_CP135136.1"/>
</dbReference>
<evidence type="ECO:0000256" key="7">
    <source>
        <dbReference type="ARBA" id="ARBA00023033"/>
    </source>
</evidence>
<organism evidence="10 11">
    <name type="scientific">Candidatus Legionella polyplacis</name>
    <dbReference type="NCBI Taxonomy" id="2005262"/>
    <lineage>
        <taxon>Bacteria</taxon>
        <taxon>Pseudomonadati</taxon>
        <taxon>Pseudomonadota</taxon>
        <taxon>Gammaproteobacteria</taxon>
        <taxon>Legionellales</taxon>
        <taxon>Legionellaceae</taxon>
        <taxon>Legionella</taxon>
    </lineage>
</organism>
<keyword evidence="4" id="KW-0479">Metal-binding</keyword>
<feature type="transmembrane region" description="Helical" evidence="9">
    <location>
        <begin position="116"/>
        <end position="133"/>
    </location>
</feature>
<dbReference type="Proteomes" id="UP001360424">
    <property type="component" value="Chromosome"/>
</dbReference>
<gene>
    <name evidence="10" type="primary">coq7</name>
    <name evidence="10" type="ORF">RQL38_01485</name>
</gene>
<keyword evidence="6" id="KW-0408">Iron</keyword>
<dbReference type="SUPFAM" id="SSF47240">
    <property type="entry name" value="Ferritin-like"/>
    <property type="match status" value="1"/>
</dbReference>
<dbReference type="InterPro" id="IPR009078">
    <property type="entry name" value="Ferritin-like_SF"/>
</dbReference>
<dbReference type="PANTHER" id="PTHR11237">
    <property type="entry name" value="COENZYME Q10 BIOSYNTHESIS PROTEIN 7"/>
    <property type="match status" value="1"/>
</dbReference>
<evidence type="ECO:0000256" key="2">
    <source>
        <dbReference type="ARBA" id="ARBA00022475"/>
    </source>
</evidence>
<protein>
    <submittedName>
        <fullName evidence="10">2-polyprenyl-3-methyl-6-methoxy-1,4-benzoquinone monooxygenase</fullName>
    </submittedName>
</protein>
<evidence type="ECO:0000256" key="5">
    <source>
        <dbReference type="ARBA" id="ARBA00023002"/>
    </source>
</evidence>
<keyword evidence="8 9" id="KW-0472">Membrane</keyword>
<evidence type="ECO:0000256" key="6">
    <source>
        <dbReference type="ARBA" id="ARBA00023004"/>
    </source>
</evidence>
<dbReference type="NCBIfam" id="NF033656">
    <property type="entry name" value="DMQ_monoox_COQ7"/>
    <property type="match status" value="1"/>
</dbReference>
<keyword evidence="11" id="KW-1185">Reference proteome</keyword>
<proteinExistence type="predicted"/>
<comment type="pathway">
    <text evidence="1">Cofactor biosynthesis; ubiquinone biosynthesis.</text>
</comment>
<keyword evidence="5" id="KW-0560">Oxidoreductase</keyword>